<dbReference type="Pfam" id="PF07859">
    <property type="entry name" value="Abhydrolase_3"/>
    <property type="match status" value="1"/>
</dbReference>
<name>A0A6I3U5H1_STREE</name>
<accession>A0A6I3U5H1</accession>
<protein>
    <submittedName>
        <fullName evidence="2">Alpha/beta hydrolase fold domain-containing protein</fullName>
    </submittedName>
</protein>
<dbReference type="RefSeq" id="WP_162481148.1">
    <property type="nucleotide sequence ID" value="NZ_WNHX01000651.1"/>
</dbReference>
<proteinExistence type="predicted"/>
<gene>
    <name evidence="2" type="ORF">GM543_13145</name>
</gene>
<dbReference type="Gene3D" id="3.40.50.1820">
    <property type="entry name" value="alpha/beta hydrolase"/>
    <property type="match status" value="1"/>
</dbReference>
<keyword evidence="2" id="KW-0378">Hydrolase</keyword>
<dbReference type="SUPFAM" id="SSF53474">
    <property type="entry name" value="alpha/beta-Hydrolases"/>
    <property type="match status" value="1"/>
</dbReference>
<dbReference type="EMBL" id="WNHX01000651">
    <property type="protein sequence ID" value="MTV88401.1"/>
    <property type="molecule type" value="Genomic_DNA"/>
</dbReference>
<feature type="domain" description="Alpha/beta hydrolase fold-3" evidence="1">
    <location>
        <begin position="37"/>
        <end position="97"/>
    </location>
</feature>
<dbReference type="InterPro" id="IPR013094">
    <property type="entry name" value="AB_hydrolase_3"/>
</dbReference>
<reference evidence="2 3" key="1">
    <citation type="submission" date="2019-11" db="EMBL/GenBank/DDBJ databases">
        <title>Growth characteristics of pneumococcus vary with the chemical composition of the capsule and with environmental conditions.</title>
        <authorList>
            <person name="Tothpal A."/>
            <person name="Desobry K."/>
            <person name="Joshi S."/>
            <person name="Wyllie A.L."/>
            <person name="Weinberger D.M."/>
        </authorList>
    </citation>
    <scope>NUCLEOTIDE SEQUENCE [LARGE SCALE GENOMIC DNA]</scope>
    <source>
        <strain evidence="3">pnumococcus35B</strain>
    </source>
</reference>
<evidence type="ECO:0000259" key="1">
    <source>
        <dbReference type="Pfam" id="PF07859"/>
    </source>
</evidence>
<organism evidence="2 3">
    <name type="scientific">Streptococcus pneumoniae</name>
    <dbReference type="NCBI Taxonomy" id="1313"/>
    <lineage>
        <taxon>Bacteria</taxon>
        <taxon>Bacillati</taxon>
        <taxon>Bacillota</taxon>
        <taxon>Bacilli</taxon>
        <taxon>Lactobacillales</taxon>
        <taxon>Streptococcaceae</taxon>
        <taxon>Streptococcus</taxon>
    </lineage>
</organism>
<comment type="caution">
    <text evidence="2">The sequence shown here is derived from an EMBL/GenBank/DDBJ whole genome shotgun (WGS) entry which is preliminary data.</text>
</comment>
<dbReference type="InterPro" id="IPR029058">
    <property type="entry name" value="AB_hydrolase_fold"/>
</dbReference>
<evidence type="ECO:0000313" key="2">
    <source>
        <dbReference type="EMBL" id="MTV88401.1"/>
    </source>
</evidence>
<feature type="non-terminal residue" evidence="2">
    <location>
        <position position="1"/>
    </location>
</feature>
<dbReference type="AlphaFoldDB" id="A0A6I3U5H1"/>
<evidence type="ECO:0000313" key="3">
    <source>
        <dbReference type="Proteomes" id="UP000469505"/>
    </source>
</evidence>
<feature type="non-terminal residue" evidence="2">
    <location>
        <position position="98"/>
    </location>
</feature>
<dbReference type="GO" id="GO:0016787">
    <property type="term" value="F:hydrolase activity"/>
    <property type="evidence" value="ECO:0007669"/>
    <property type="project" value="UniProtKB-KW"/>
</dbReference>
<dbReference type="Proteomes" id="UP000469505">
    <property type="component" value="Unassembled WGS sequence"/>
</dbReference>
<sequence length="98" mass="11177">LALACQSYLWQEQQLGITGLIINYATFDLEQWFSQSRYRDWYLTKREDALNPLASPLKSKVKVEAKTLLVLAGQDPLYQEGLDYAKHLQNLGSTVEVA</sequence>